<keyword evidence="10" id="KW-0624">Polysaccharide degradation</keyword>
<feature type="chain" id="PRO_5040310740" description="glucan endo-1,6-beta-glucosidase" evidence="18">
    <location>
        <begin position="17"/>
        <end position="401"/>
    </location>
</feature>
<evidence type="ECO:0000256" key="6">
    <source>
        <dbReference type="ARBA" id="ARBA00023180"/>
    </source>
</evidence>
<comment type="similarity">
    <text evidence="2 17">Belongs to the glycosyl hydrolase 5 (cellulase A) family.</text>
</comment>
<evidence type="ECO:0000256" key="9">
    <source>
        <dbReference type="ARBA" id="ARBA00023316"/>
    </source>
</evidence>
<evidence type="ECO:0000313" key="20">
    <source>
        <dbReference type="EMBL" id="KAH7129746.1"/>
    </source>
</evidence>
<dbReference type="InterPro" id="IPR001547">
    <property type="entry name" value="Glyco_hydro_5"/>
</dbReference>
<keyword evidence="8 17" id="KW-0326">Glycosidase</keyword>
<evidence type="ECO:0000256" key="7">
    <source>
        <dbReference type="ARBA" id="ARBA00023277"/>
    </source>
</evidence>
<evidence type="ECO:0000256" key="12">
    <source>
        <dbReference type="ARBA" id="ARBA00037628"/>
    </source>
</evidence>
<dbReference type="GO" id="GO:0046557">
    <property type="term" value="F:glucan endo-1,6-beta-glucosidase activity"/>
    <property type="evidence" value="ECO:0007669"/>
    <property type="project" value="UniProtKB-EC"/>
</dbReference>
<sequence>MKLIALFLLCATVTHAWLPADRGLFKAKGRLSKPHHFGSEKIRGVNLGSLFVVEPWMIQREWTAMGCAGTNSEFDCVKALGQAEANAAFQHHWNNWFTERDMNAMVSFGLNTLRIPLGFWMDESLVYSDEYFPQGAIPALEKVCNWAAKRGFYVILEMHGAPGAQTAWQAFTGKWVEKPGFYNATEYARAYKFLEWLTKLVHTNRNFRTVGMVGVINEPNWDEPSVINDFYPTSYSKIRSVESSLGVKVKDALHIQYMDTKWGAGDPNKNLTNTFYTAYDDHRYLKSDLTVPVSQEGYLFTSCNDNLIAAGQTPLIVGEWSLGPKTSEEHSPEFQVADDTNKDFYRKWWAAQVIAYEKGLGWTFWSWKTELDNDYRWSYLEAVGAGVIPTNPGKAYGLRAC</sequence>
<proteinExistence type="inferred from homology"/>
<comment type="function">
    <text evidence="12">Beta-glucanases participate in the metabolism of beta-glucan, the main structural component of the cell wall. Acts on lutean, pustulan and 1,6-oligo-beta-D-glucosides.</text>
</comment>
<dbReference type="EC" id="3.2.1.75" evidence="13"/>
<protein>
    <recommendedName>
        <fullName evidence="13">glucan endo-1,6-beta-glucosidase</fullName>
        <ecNumber evidence="13">3.2.1.75</ecNumber>
    </recommendedName>
    <alternativeName>
        <fullName evidence="15">Beta-1,6-glucanase B</fullName>
    </alternativeName>
    <alternativeName>
        <fullName evidence="14">Endo-1,6-beta-D-glucanase B</fullName>
    </alternativeName>
    <alternativeName>
        <fullName evidence="16">Endo-1,6-beta-glucanase B</fullName>
    </alternativeName>
</protein>
<dbReference type="OrthoDB" id="1887033at2759"/>
<gene>
    <name evidence="20" type="ORF">B0J13DRAFT_644620</name>
</gene>
<dbReference type="Gene3D" id="3.20.20.80">
    <property type="entry name" value="Glycosidases"/>
    <property type="match status" value="1"/>
</dbReference>
<evidence type="ECO:0000256" key="14">
    <source>
        <dbReference type="ARBA" id="ARBA00041472"/>
    </source>
</evidence>
<keyword evidence="4 18" id="KW-0732">Signal</keyword>
<evidence type="ECO:0000259" key="19">
    <source>
        <dbReference type="Pfam" id="PF00150"/>
    </source>
</evidence>
<keyword evidence="9" id="KW-0961">Cell wall biogenesis/degradation</keyword>
<keyword evidence="6" id="KW-0325">Glycoprotein</keyword>
<feature type="domain" description="Glycoside hydrolase family 5" evidence="19">
    <location>
        <begin position="86"/>
        <end position="369"/>
    </location>
</feature>
<reference evidence="20" key="1">
    <citation type="journal article" date="2021" name="Nat. Commun.">
        <title>Genetic determinants of endophytism in the Arabidopsis root mycobiome.</title>
        <authorList>
            <person name="Mesny F."/>
            <person name="Miyauchi S."/>
            <person name="Thiergart T."/>
            <person name="Pickel B."/>
            <person name="Atanasova L."/>
            <person name="Karlsson M."/>
            <person name="Huettel B."/>
            <person name="Barry K.W."/>
            <person name="Haridas S."/>
            <person name="Chen C."/>
            <person name="Bauer D."/>
            <person name="Andreopoulos W."/>
            <person name="Pangilinan J."/>
            <person name="LaButti K."/>
            <person name="Riley R."/>
            <person name="Lipzen A."/>
            <person name="Clum A."/>
            <person name="Drula E."/>
            <person name="Henrissat B."/>
            <person name="Kohler A."/>
            <person name="Grigoriev I.V."/>
            <person name="Martin F.M."/>
            <person name="Hacquard S."/>
        </authorList>
    </citation>
    <scope>NUCLEOTIDE SEQUENCE</scope>
    <source>
        <strain evidence="20">MPI-CAGE-AT-0021</strain>
    </source>
</reference>
<evidence type="ECO:0000256" key="13">
    <source>
        <dbReference type="ARBA" id="ARBA00038935"/>
    </source>
</evidence>
<comment type="subcellular location">
    <subcellularLocation>
        <location evidence="1">Secreted</location>
    </subcellularLocation>
</comment>
<dbReference type="InterPro" id="IPR017853">
    <property type="entry name" value="GH"/>
</dbReference>
<evidence type="ECO:0000256" key="18">
    <source>
        <dbReference type="SAM" id="SignalP"/>
    </source>
</evidence>
<evidence type="ECO:0000256" key="3">
    <source>
        <dbReference type="ARBA" id="ARBA00022525"/>
    </source>
</evidence>
<evidence type="ECO:0000313" key="21">
    <source>
        <dbReference type="Proteomes" id="UP000717696"/>
    </source>
</evidence>
<evidence type="ECO:0000256" key="8">
    <source>
        <dbReference type="ARBA" id="ARBA00023295"/>
    </source>
</evidence>
<dbReference type="PANTHER" id="PTHR31297:SF39">
    <property type="entry name" value="GLUCAN ENDO-1,6-BETA-GLUCOSIDASE B"/>
    <property type="match status" value="1"/>
</dbReference>
<dbReference type="GO" id="GO:0004338">
    <property type="term" value="F:glucan exo-1,3-beta-glucosidase activity"/>
    <property type="evidence" value="ECO:0007669"/>
    <property type="project" value="TreeGrafter"/>
</dbReference>
<evidence type="ECO:0000256" key="5">
    <source>
        <dbReference type="ARBA" id="ARBA00022801"/>
    </source>
</evidence>
<dbReference type="Proteomes" id="UP000717696">
    <property type="component" value="Unassembled WGS sequence"/>
</dbReference>
<feature type="signal peptide" evidence="18">
    <location>
        <begin position="1"/>
        <end position="16"/>
    </location>
</feature>
<keyword evidence="3" id="KW-0964">Secreted</keyword>
<dbReference type="InterPro" id="IPR050386">
    <property type="entry name" value="Glycosyl_hydrolase_5"/>
</dbReference>
<dbReference type="SUPFAM" id="SSF51445">
    <property type="entry name" value="(Trans)glycosidases"/>
    <property type="match status" value="1"/>
</dbReference>
<dbReference type="EMBL" id="JAGMUU010000020">
    <property type="protein sequence ID" value="KAH7129746.1"/>
    <property type="molecule type" value="Genomic_DNA"/>
</dbReference>
<comment type="catalytic activity">
    <reaction evidence="11">
        <text>Random hydrolysis of (1-&gt;6)-linkages in (1-&gt;6)-beta-D-glucans.</text>
        <dbReference type="EC" id="3.2.1.75"/>
    </reaction>
</comment>
<dbReference type="AlphaFoldDB" id="A0A9P9E4C6"/>
<evidence type="ECO:0000256" key="15">
    <source>
        <dbReference type="ARBA" id="ARBA00042025"/>
    </source>
</evidence>
<dbReference type="Pfam" id="PF00150">
    <property type="entry name" value="Cellulase"/>
    <property type="match status" value="1"/>
</dbReference>
<dbReference type="GO" id="GO:0005576">
    <property type="term" value="C:extracellular region"/>
    <property type="evidence" value="ECO:0007669"/>
    <property type="project" value="UniProtKB-SubCell"/>
</dbReference>
<evidence type="ECO:0000256" key="1">
    <source>
        <dbReference type="ARBA" id="ARBA00004613"/>
    </source>
</evidence>
<comment type="caution">
    <text evidence="20">The sequence shown here is derived from an EMBL/GenBank/DDBJ whole genome shotgun (WGS) entry which is preliminary data.</text>
</comment>
<evidence type="ECO:0000256" key="10">
    <source>
        <dbReference type="ARBA" id="ARBA00023326"/>
    </source>
</evidence>
<dbReference type="GO" id="GO:0009251">
    <property type="term" value="P:glucan catabolic process"/>
    <property type="evidence" value="ECO:0007669"/>
    <property type="project" value="TreeGrafter"/>
</dbReference>
<dbReference type="PANTHER" id="PTHR31297">
    <property type="entry name" value="GLUCAN ENDO-1,6-BETA-GLUCOSIDASE B"/>
    <property type="match status" value="1"/>
</dbReference>
<keyword evidence="7" id="KW-0119">Carbohydrate metabolism</keyword>
<organism evidence="20 21">
    <name type="scientific">Dactylonectria estremocensis</name>
    <dbReference type="NCBI Taxonomy" id="1079267"/>
    <lineage>
        <taxon>Eukaryota</taxon>
        <taxon>Fungi</taxon>
        <taxon>Dikarya</taxon>
        <taxon>Ascomycota</taxon>
        <taxon>Pezizomycotina</taxon>
        <taxon>Sordariomycetes</taxon>
        <taxon>Hypocreomycetidae</taxon>
        <taxon>Hypocreales</taxon>
        <taxon>Nectriaceae</taxon>
        <taxon>Dactylonectria</taxon>
    </lineage>
</organism>
<evidence type="ECO:0000256" key="16">
    <source>
        <dbReference type="ARBA" id="ARBA00043257"/>
    </source>
</evidence>
<dbReference type="GO" id="GO:0009986">
    <property type="term" value="C:cell surface"/>
    <property type="evidence" value="ECO:0007669"/>
    <property type="project" value="TreeGrafter"/>
</dbReference>
<name>A0A9P9E4C6_9HYPO</name>
<dbReference type="GO" id="GO:0071555">
    <property type="term" value="P:cell wall organization"/>
    <property type="evidence" value="ECO:0007669"/>
    <property type="project" value="UniProtKB-KW"/>
</dbReference>
<evidence type="ECO:0000256" key="2">
    <source>
        <dbReference type="ARBA" id="ARBA00005641"/>
    </source>
</evidence>
<evidence type="ECO:0000256" key="17">
    <source>
        <dbReference type="RuleBase" id="RU361153"/>
    </source>
</evidence>
<keyword evidence="21" id="KW-1185">Reference proteome</keyword>
<accession>A0A9P9E4C6</accession>
<evidence type="ECO:0000256" key="4">
    <source>
        <dbReference type="ARBA" id="ARBA00022729"/>
    </source>
</evidence>
<keyword evidence="5 17" id="KW-0378">Hydrolase</keyword>
<evidence type="ECO:0000256" key="11">
    <source>
        <dbReference type="ARBA" id="ARBA00036633"/>
    </source>
</evidence>